<organism evidence="2 3">
    <name type="scientific">Saccharibacillus endophyticus</name>
    <dbReference type="NCBI Taxonomy" id="2060666"/>
    <lineage>
        <taxon>Bacteria</taxon>
        <taxon>Bacillati</taxon>
        <taxon>Bacillota</taxon>
        <taxon>Bacilli</taxon>
        <taxon>Bacillales</taxon>
        <taxon>Paenibacillaceae</taxon>
        <taxon>Saccharibacillus</taxon>
    </lineage>
</organism>
<dbReference type="PANTHER" id="PTHR35596">
    <property type="entry name" value="DUF2263 DOMAIN-CONTAINING PROTEIN"/>
    <property type="match status" value="1"/>
</dbReference>
<dbReference type="PIRSF" id="PIRSF014899">
    <property type="entry name" value="UCP014899"/>
    <property type="match status" value="1"/>
</dbReference>
<sequence length="296" mass="32989">MNKQMNNLTTGYREAARDRMRRIAAETVEIAKRGSYVYRGKTIEIGEAQRHSEEDSLLITPKRGAEIVQSLKIERPVTENLRTDYRVVNESAVKTVRDLTANGAESIGLLNFASAKNAGGGFLNGANAQEENLAATSGLYPSQLRHSGYYDAHRASGTMMYTHHAIYSPDVVFFRDERFELAAPPAYASVLTLPAVNYGQVLLKGEDAAQAKAVMLERMRLALAIFAEQGDRTLVLGAYGCGVFRNDPAEVASWWRRLLDGEGWAVHFDQVIFAVLDRSKDSRTIRPFERIWGRSL</sequence>
<evidence type="ECO:0000259" key="1">
    <source>
        <dbReference type="Pfam" id="PF10021"/>
    </source>
</evidence>
<proteinExistence type="predicted"/>
<dbReference type="Gene3D" id="3.40.220.10">
    <property type="entry name" value="Leucine Aminopeptidase, subunit E, domain 1"/>
    <property type="match status" value="1"/>
</dbReference>
<dbReference type="EMBL" id="BMDD01000006">
    <property type="protein sequence ID" value="GGH86083.1"/>
    <property type="molecule type" value="Genomic_DNA"/>
</dbReference>
<dbReference type="Pfam" id="PF10021">
    <property type="entry name" value="PARG_cat_microb"/>
    <property type="match status" value="1"/>
</dbReference>
<name>A0ABQ2A829_9BACL</name>
<protein>
    <submittedName>
        <fullName evidence="2">TIGR02452 family protein</fullName>
    </submittedName>
</protein>
<accession>A0ABQ2A829</accession>
<dbReference type="InterPro" id="IPR019261">
    <property type="entry name" value="PARG_cat_microbial"/>
</dbReference>
<evidence type="ECO:0000313" key="3">
    <source>
        <dbReference type="Proteomes" id="UP000605427"/>
    </source>
</evidence>
<dbReference type="NCBIfam" id="TIGR02452">
    <property type="entry name" value="TIGR02452 family protein"/>
    <property type="match status" value="1"/>
</dbReference>
<reference evidence="3" key="1">
    <citation type="journal article" date="2019" name="Int. J. Syst. Evol. Microbiol.">
        <title>The Global Catalogue of Microorganisms (GCM) 10K type strain sequencing project: providing services to taxonomists for standard genome sequencing and annotation.</title>
        <authorList>
            <consortium name="The Broad Institute Genomics Platform"/>
            <consortium name="The Broad Institute Genome Sequencing Center for Infectious Disease"/>
            <person name="Wu L."/>
            <person name="Ma J."/>
        </authorList>
    </citation>
    <scope>NUCLEOTIDE SEQUENCE [LARGE SCALE GENOMIC DNA]</scope>
    <source>
        <strain evidence="3">CCM 8702</strain>
    </source>
</reference>
<evidence type="ECO:0000313" key="2">
    <source>
        <dbReference type="EMBL" id="GGH86083.1"/>
    </source>
</evidence>
<dbReference type="InterPro" id="IPR012664">
    <property type="entry name" value="CHP02452"/>
</dbReference>
<dbReference type="PANTHER" id="PTHR35596:SF1">
    <property type="entry name" value="MICROBIAL-TYPE PARG CATALYTIC DOMAIN-CONTAINING PROTEIN"/>
    <property type="match status" value="1"/>
</dbReference>
<dbReference type="InterPro" id="IPR043472">
    <property type="entry name" value="Macro_dom-like"/>
</dbReference>
<gene>
    <name evidence="2" type="ORF">GCM10007362_45030</name>
</gene>
<dbReference type="RefSeq" id="WP_172246565.1">
    <property type="nucleotide sequence ID" value="NZ_BMDD01000006.1"/>
</dbReference>
<dbReference type="Proteomes" id="UP000605427">
    <property type="component" value="Unassembled WGS sequence"/>
</dbReference>
<feature type="domain" description="Microbial-type PARG catalytic" evidence="1">
    <location>
        <begin position="24"/>
        <end position="176"/>
    </location>
</feature>
<comment type="caution">
    <text evidence="2">The sequence shown here is derived from an EMBL/GenBank/DDBJ whole genome shotgun (WGS) entry which is preliminary data.</text>
</comment>
<keyword evidence="3" id="KW-1185">Reference proteome</keyword>